<evidence type="ECO:0000313" key="3">
    <source>
        <dbReference type="EMBL" id="KAG0495005.1"/>
    </source>
</evidence>
<feature type="domain" description="DUF7910" evidence="2">
    <location>
        <begin position="62"/>
        <end position="102"/>
    </location>
</feature>
<reference evidence="3 4" key="1">
    <citation type="journal article" date="2020" name="Nat. Food">
        <title>A phased Vanilla planifolia genome enables genetic improvement of flavour and production.</title>
        <authorList>
            <person name="Hasing T."/>
            <person name="Tang H."/>
            <person name="Brym M."/>
            <person name="Khazi F."/>
            <person name="Huang T."/>
            <person name="Chambers A.H."/>
        </authorList>
    </citation>
    <scope>NUCLEOTIDE SEQUENCE [LARGE SCALE GENOMIC DNA]</scope>
    <source>
        <tissue evidence="3">Leaf</tissue>
    </source>
</reference>
<dbReference type="InterPro" id="IPR057232">
    <property type="entry name" value="DUF7910"/>
</dbReference>
<name>A0A835RMF3_VANPL</name>
<dbReference type="Gene3D" id="2.80.10.50">
    <property type="match status" value="1"/>
</dbReference>
<dbReference type="InterPro" id="IPR010431">
    <property type="entry name" value="Fascin"/>
</dbReference>
<dbReference type="GO" id="GO:0016477">
    <property type="term" value="P:cell migration"/>
    <property type="evidence" value="ECO:0007669"/>
    <property type="project" value="TreeGrafter"/>
</dbReference>
<evidence type="ECO:0000313" key="4">
    <source>
        <dbReference type="Proteomes" id="UP000639772"/>
    </source>
</evidence>
<feature type="signal peptide" evidence="1">
    <location>
        <begin position="1"/>
        <end position="36"/>
    </location>
</feature>
<accession>A0A835RMF3</accession>
<dbReference type="PANTHER" id="PTHR10551:SF9">
    <property type="entry name" value="FASCIN-2"/>
    <property type="match status" value="1"/>
</dbReference>
<comment type="caution">
    <text evidence="3">The sequence shown here is derived from an EMBL/GenBank/DDBJ whole genome shotgun (WGS) entry which is preliminary data.</text>
</comment>
<evidence type="ECO:0000256" key="1">
    <source>
        <dbReference type="SAM" id="SignalP"/>
    </source>
</evidence>
<dbReference type="EMBL" id="JADCNM010000002">
    <property type="protein sequence ID" value="KAG0495005.1"/>
    <property type="molecule type" value="Genomic_DNA"/>
</dbReference>
<dbReference type="Proteomes" id="UP000639772">
    <property type="component" value="Unassembled WGS sequence"/>
</dbReference>
<dbReference type="GO" id="GO:0051017">
    <property type="term" value="P:actin filament bundle assembly"/>
    <property type="evidence" value="ECO:0007669"/>
    <property type="project" value="TreeGrafter"/>
</dbReference>
<proteinExistence type="predicted"/>
<protein>
    <recommendedName>
        <fullName evidence="2">DUF7910 domain-containing protein</fullName>
    </recommendedName>
</protein>
<evidence type="ECO:0000259" key="2">
    <source>
        <dbReference type="Pfam" id="PF25490"/>
    </source>
</evidence>
<sequence>MSTTSLSSSIQPKGMKGFSHFFVILLLSSLSTFSRCLRPMPTSRSRALSRLSTSVVGWSQRDGTQIRLKSVAHNKYLSSEKGGGSTVDANRQVASRWETFKCLFVDLLRPTQMAVTANHPEDTNWGDNDPSLFLLSVVGQLQGEFQVTNGYGRDKASSVMMEIQPKDYHRPPRSTGLIEWLGA</sequence>
<dbReference type="Pfam" id="PF25490">
    <property type="entry name" value="DUF7910"/>
    <property type="match status" value="1"/>
</dbReference>
<keyword evidence="1" id="KW-0732">Signal</keyword>
<dbReference type="GO" id="GO:0007163">
    <property type="term" value="P:establishment or maintenance of cell polarity"/>
    <property type="evidence" value="ECO:0007669"/>
    <property type="project" value="TreeGrafter"/>
</dbReference>
<dbReference type="GO" id="GO:0005737">
    <property type="term" value="C:cytoplasm"/>
    <property type="evidence" value="ECO:0007669"/>
    <property type="project" value="TreeGrafter"/>
</dbReference>
<gene>
    <name evidence="3" type="ORF">HPP92_005999</name>
</gene>
<organism evidence="3 4">
    <name type="scientific">Vanilla planifolia</name>
    <name type="common">Vanilla</name>
    <dbReference type="NCBI Taxonomy" id="51239"/>
    <lineage>
        <taxon>Eukaryota</taxon>
        <taxon>Viridiplantae</taxon>
        <taxon>Streptophyta</taxon>
        <taxon>Embryophyta</taxon>
        <taxon>Tracheophyta</taxon>
        <taxon>Spermatophyta</taxon>
        <taxon>Magnoliopsida</taxon>
        <taxon>Liliopsida</taxon>
        <taxon>Asparagales</taxon>
        <taxon>Orchidaceae</taxon>
        <taxon>Vanilloideae</taxon>
        <taxon>Vanilleae</taxon>
        <taxon>Vanilla</taxon>
    </lineage>
</organism>
<dbReference type="OrthoDB" id="62120at2759"/>
<dbReference type="AlphaFoldDB" id="A0A835RMF3"/>
<dbReference type="PANTHER" id="PTHR10551">
    <property type="entry name" value="FASCIN"/>
    <property type="match status" value="1"/>
</dbReference>
<dbReference type="GO" id="GO:0051015">
    <property type="term" value="F:actin filament binding"/>
    <property type="evidence" value="ECO:0007669"/>
    <property type="project" value="InterPro"/>
</dbReference>
<dbReference type="CDD" id="cd00257">
    <property type="entry name" value="beta-trefoil_FSCN-like"/>
    <property type="match status" value="1"/>
</dbReference>
<feature type="chain" id="PRO_5032594660" description="DUF7910 domain-containing protein" evidence="1">
    <location>
        <begin position="37"/>
        <end position="183"/>
    </location>
</feature>
<dbReference type="GO" id="GO:0015629">
    <property type="term" value="C:actin cytoskeleton"/>
    <property type="evidence" value="ECO:0007669"/>
    <property type="project" value="TreeGrafter"/>
</dbReference>